<protein>
    <recommendedName>
        <fullName evidence="4">RiboL-PSP-HEPN domain-containing protein</fullName>
    </recommendedName>
</protein>
<feature type="transmembrane region" description="Helical" evidence="1">
    <location>
        <begin position="18"/>
        <end position="36"/>
    </location>
</feature>
<sequence length="189" mass="21779">MDLYLKATESVDPEISFLYYYIIIEFYALISSKRIAYDSLTRKLDSIRISGAKNHDIKAIIQIADQHRTSQTDKELAQSILKETIDLIDVFQLLPDDLQKKVSKNSGLNSAQLSYETNPEQIQKSINSLGTILYSTRNSIVHAKSNYTQNQNECKEEELKQLNVFLKQVTYGIIKWYSRLPQHIKEANS</sequence>
<keyword evidence="1" id="KW-0812">Transmembrane</keyword>
<dbReference type="Proteomes" id="UP000309594">
    <property type="component" value="Unassembled WGS sequence"/>
</dbReference>
<keyword evidence="1" id="KW-1133">Transmembrane helix</keyword>
<evidence type="ECO:0008006" key="4">
    <source>
        <dbReference type="Google" id="ProtNLM"/>
    </source>
</evidence>
<evidence type="ECO:0000256" key="1">
    <source>
        <dbReference type="SAM" id="Phobius"/>
    </source>
</evidence>
<name>A0A4U1GP99_9SPHI</name>
<reference evidence="2 3" key="1">
    <citation type="submission" date="2019-04" db="EMBL/GenBank/DDBJ databases">
        <title>Pedobacter sp. RP-1-16 sp. nov., isolated from Arctic soil.</title>
        <authorList>
            <person name="Dahal R.H."/>
            <person name="Kim D.-U."/>
        </authorList>
    </citation>
    <scope>NUCLEOTIDE SEQUENCE [LARGE SCALE GENOMIC DNA]</scope>
    <source>
        <strain evidence="2 3">RP-1-16</strain>
    </source>
</reference>
<evidence type="ECO:0000313" key="2">
    <source>
        <dbReference type="EMBL" id="TKC63562.1"/>
    </source>
</evidence>
<gene>
    <name evidence="2" type="ORF">FBD94_04165</name>
</gene>
<dbReference type="EMBL" id="SWDX01000002">
    <property type="protein sequence ID" value="TKC63562.1"/>
    <property type="molecule type" value="Genomic_DNA"/>
</dbReference>
<evidence type="ECO:0000313" key="3">
    <source>
        <dbReference type="Proteomes" id="UP000309594"/>
    </source>
</evidence>
<accession>A0A4U1GP99</accession>
<dbReference type="AlphaFoldDB" id="A0A4U1GP99"/>
<proteinExistence type="predicted"/>
<organism evidence="2 3">
    <name type="scientific">Pedobacter hiemivivus</name>
    <dbReference type="NCBI Taxonomy" id="2530454"/>
    <lineage>
        <taxon>Bacteria</taxon>
        <taxon>Pseudomonadati</taxon>
        <taxon>Bacteroidota</taxon>
        <taxon>Sphingobacteriia</taxon>
        <taxon>Sphingobacteriales</taxon>
        <taxon>Sphingobacteriaceae</taxon>
        <taxon>Pedobacter</taxon>
    </lineage>
</organism>
<dbReference type="RefSeq" id="WP_136879233.1">
    <property type="nucleotide sequence ID" value="NZ_SWDX01000002.1"/>
</dbReference>
<comment type="caution">
    <text evidence="2">The sequence shown here is derived from an EMBL/GenBank/DDBJ whole genome shotgun (WGS) entry which is preliminary data.</text>
</comment>
<keyword evidence="1" id="KW-0472">Membrane</keyword>